<organism evidence="2 3">
    <name type="scientific">Roseomonas acroporae</name>
    <dbReference type="NCBI Taxonomy" id="2937791"/>
    <lineage>
        <taxon>Bacteria</taxon>
        <taxon>Pseudomonadati</taxon>
        <taxon>Pseudomonadota</taxon>
        <taxon>Alphaproteobacteria</taxon>
        <taxon>Acetobacterales</taxon>
        <taxon>Roseomonadaceae</taxon>
        <taxon>Roseomonas</taxon>
    </lineage>
</organism>
<feature type="chain" id="PRO_5040976420" description="Lipoprotein" evidence="1">
    <location>
        <begin position="23"/>
        <end position="123"/>
    </location>
</feature>
<dbReference type="RefSeq" id="WP_248669579.1">
    <property type="nucleotide sequence ID" value="NZ_JALPRX010000128.1"/>
</dbReference>
<reference evidence="2" key="1">
    <citation type="submission" date="2022-04" db="EMBL/GenBank/DDBJ databases">
        <title>Roseomonas acroporae sp. nov., isolated from coral Acropora digitifera.</title>
        <authorList>
            <person name="Sun H."/>
        </authorList>
    </citation>
    <scope>NUCLEOTIDE SEQUENCE</scope>
    <source>
        <strain evidence="2">NAR14</strain>
    </source>
</reference>
<evidence type="ECO:0000313" key="2">
    <source>
        <dbReference type="EMBL" id="MCK8787528.1"/>
    </source>
</evidence>
<keyword evidence="1" id="KW-0732">Signal</keyword>
<feature type="signal peptide" evidence="1">
    <location>
        <begin position="1"/>
        <end position="22"/>
    </location>
</feature>
<evidence type="ECO:0008006" key="4">
    <source>
        <dbReference type="Google" id="ProtNLM"/>
    </source>
</evidence>
<gene>
    <name evidence="2" type="ORF">M0638_24460</name>
</gene>
<proteinExistence type="predicted"/>
<evidence type="ECO:0000256" key="1">
    <source>
        <dbReference type="SAM" id="SignalP"/>
    </source>
</evidence>
<comment type="caution">
    <text evidence="2">The sequence shown here is derived from an EMBL/GenBank/DDBJ whole genome shotgun (WGS) entry which is preliminary data.</text>
</comment>
<dbReference type="EMBL" id="JALPRX010000128">
    <property type="protein sequence ID" value="MCK8787528.1"/>
    <property type="molecule type" value="Genomic_DNA"/>
</dbReference>
<evidence type="ECO:0000313" key="3">
    <source>
        <dbReference type="Proteomes" id="UP001139516"/>
    </source>
</evidence>
<name>A0A9X2BW91_9PROT</name>
<dbReference type="AlphaFoldDB" id="A0A9X2BW91"/>
<keyword evidence="3" id="KW-1185">Reference proteome</keyword>
<accession>A0A9X2BW91</accession>
<protein>
    <recommendedName>
        <fullName evidence="4">Lipoprotein</fullName>
    </recommendedName>
</protein>
<dbReference type="Proteomes" id="UP001139516">
    <property type="component" value="Unassembled WGS sequence"/>
</dbReference>
<sequence length="123" mass="13245">MKHASAILLAGFVAMAALPACAPQTVYVTAPQQVCDSRFQIANESSRTVERFYFSSSADGQWGVDQLGTAVLPPSARMNFRAANAGNYDFRVIWVGGREAQIRAVNICVASRIAVTDSGLYAR</sequence>